<gene>
    <name evidence="4" type="ORF">Zmor_011604</name>
</gene>
<dbReference type="InterPro" id="IPR013087">
    <property type="entry name" value="Znf_C2H2_type"/>
</dbReference>
<evidence type="ECO:0000313" key="4">
    <source>
        <dbReference type="EMBL" id="KAJ3659942.1"/>
    </source>
</evidence>
<dbReference type="AlphaFoldDB" id="A0AA38IME8"/>
<keyword evidence="1" id="KW-0479">Metal-binding</keyword>
<dbReference type="GO" id="GO:0008270">
    <property type="term" value="F:zinc ion binding"/>
    <property type="evidence" value="ECO:0007669"/>
    <property type="project" value="UniProtKB-KW"/>
</dbReference>
<feature type="compositionally biased region" description="Polar residues" evidence="2">
    <location>
        <begin position="38"/>
        <end position="53"/>
    </location>
</feature>
<dbReference type="PROSITE" id="PS50157">
    <property type="entry name" value="ZINC_FINGER_C2H2_2"/>
    <property type="match status" value="1"/>
</dbReference>
<sequence>MTIIIAKMVHSCDRCGLYFPLAKTLQTHQKLLCKGHKPSTSGKDGGDSVSQPSEDVASANLECPYCSRVLQTKSGLTRYLRDSCANRKKDTSDETSI</sequence>
<evidence type="ECO:0000256" key="1">
    <source>
        <dbReference type="PROSITE-ProRule" id="PRU00042"/>
    </source>
</evidence>
<keyword evidence="1" id="KW-0863">Zinc-finger</keyword>
<dbReference type="Gene3D" id="3.30.160.60">
    <property type="entry name" value="Classic Zinc Finger"/>
    <property type="match status" value="1"/>
</dbReference>
<keyword evidence="5" id="KW-1185">Reference proteome</keyword>
<reference evidence="4" key="1">
    <citation type="journal article" date="2023" name="G3 (Bethesda)">
        <title>Whole genome assemblies of Zophobas morio and Tenebrio molitor.</title>
        <authorList>
            <person name="Kaur S."/>
            <person name="Stinson S.A."/>
            <person name="diCenzo G.C."/>
        </authorList>
    </citation>
    <scope>NUCLEOTIDE SEQUENCE</scope>
    <source>
        <strain evidence="4">QUZm001</strain>
    </source>
</reference>
<evidence type="ECO:0000259" key="3">
    <source>
        <dbReference type="PROSITE" id="PS50157"/>
    </source>
</evidence>
<dbReference type="EMBL" id="JALNTZ010000003">
    <property type="protein sequence ID" value="KAJ3659942.1"/>
    <property type="molecule type" value="Genomic_DNA"/>
</dbReference>
<accession>A0AA38IME8</accession>
<organism evidence="4 5">
    <name type="scientific">Zophobas morio</name>
    <dbReference type="NCBI Taxonomy" id="2755281"/>
    <lineage>
        <taxon>Eukaryota</taxon>
        <taxon>Metazoa</taxon>
        <taxon>Ecdysozoa</taxon>
        <taxon>Arthropoda</taxon>
        <taxon>Hexapoda</taxon>
        <taxon>Insecta</taxon>
        <taxon>Pterygota</taxon>
        <taxon>Neoptera</taxon>
        <taxon>Endopterygota</taxon>
        <taxon>Coleoptera</taxon>
        <taxon>Polyphaga</taxon>
        <taxon>Cucujiformia</taxon>
        <taxon>Tenebrionidae</taxon>
        <taxon>Zophobas</taxon>
    </lineage>
</organism>
<proteinExistence type="predicted"/>
<feature type="region of interest" description="Disordered" evidence="2">
    <location>
        <begin position="36"/>
        <end position="55"/>
    </location>
</feature>
<evidence type="ECO:0000256" key="2">
    <source>
        <dbReference type="SAM" id="MobiDB-lite"/>
    </source>
</evidence>
<name>A0AA38IME8_9CUCU</name>
<keyword evidence="1" id="KW-0862">Zinc</keyword>
<evidence type="ECO:0000313" key="5">
    <source>
        <dbReference type="Proteomes" id="UP001168821"/>
    </source>
</evidence>
<dbReference type="Proteomes" id="UP001168821">
    <property type="component" value="Unassembled WGS sequence"/>
</dbReference>
<comment type="caution">
    <text evidence="4">The sequence shown here is derived from an EMBL/GenBank/DDBJ whole genome shotgun (WGS) entry which is preliminary data.</text>
</comment>
<feature type="domain" description="C2H2-type" evidence="3">
    <location>
        <begin position="10"/>
        <end position="38"/>
    </location>
</feature>
<protein>
    <recommendedName>
        <fullName evidence="3">C2H2-type domain-containing protein</fullName>
    </recommendedName>
</protein>